<dbReference type="EMBL" id="PYAV01000010">
    <property type="protein sequence ID" value="PSL43538.1"/>
    <property type="molecule type" value="Genomic_DNA"/>
</dbReference>
<proteinExistence type="predicted"/>
<dbReference type="InterPro" id="IPR052159">
    <property type="entry name" value="Competence_DNA_uptake"/>
</dbReference>
<dbReference type="InterPro" id="IPR010994">
    <property type="entry name" value="RuvA_2-like"/>
</dbReference>
<dbReference type="SMART" id="SM00849">
    <property type="entry name" value="Lactamase_B"/>
    <property type="match status" value="1"/>
</dbReference>
<dbReference type="PANTHER" id="PTHR30619:SF7">
    <property type="entry name" value="BETA-LACTAMASE DOMAIN PROTEIN"/>
    <property type="match status" value="1"/>
</dbReference>
<evidence type="ECO:0000313" key="4">
    <source>
        <dbReference type="EMBL" id="PSL43538.1"/>
    </source>
</evidence>
<dbReference type="OrthoDB" id="9761531at2"/>
<dbReference type="CDD" id="cd07731">
    <property type="entry name" value="ComA-like_MBL-fold"/>
    <property type="match status" value="1"/>
</dbReference>
<feature type="signal peptide" evidence="2">
    <location>
        <begin position="1"/>
        <end position="17"/>
    </location>
</feature>
<dbReference type="InterPro" id="IPR035681">
    <property type="entry name" value="ComA-like_MBL"/>
</dbReference>
<dbReference type="InterPro" id="IPR036866">
    <property type="entry name" value="RibonucZ/Hydroxyglut_hydro"/>
</dbReference>
<dbReference type="Pfam" id="PF00753">
    <property type="entry name" value="Lactamase_B"/>
    <property type="match status" value="1"/>
</dbReference>
<dbReference type="AlphaFoldDB" id="A0A2P8HBE4"/>
<reference evidence="4 5" key="1">
    <citation type="submission" date="2018-03" db="EMBL/GenBank/DDBJ databases">
        <title>Genomic Encyclopedia of Type Strains, Phase III (KMG-III): the genomes of soil and plant-associated and newly described type strains.</title>
        <authorList>
            <person name="Whitman W."/>
        </authorList>
    </citation>
    <scope>NUCLEOTIDE SEQUENCE [LARGE SCALE GENOMIC DNA]</scope>
    <source>
        <strain evidence="4 5">CGMCC 1.07653</strain>
    </source>
</reference>
<feature type="region of interest" description="Disordered" evidence="1">
    <location>
        <begin position="25"/>
        <end position="97"/>
    </location>
</feature>
<dbReference type="GO" id="GO:0016787">
    <property type="term" value="F:hydrolase activity"/>
    <property type="evidence" value="ECO:0007669"/>
    <property type="project" value="UniProtKB-KW"/>
</dbReference>
<protein>
    <submittedName>
        <fullName evidence="4">Beta-lactamase superfamily II metal-dependent hydrolase</fullName>
    </submittedName>
</protein>
<evidence type="ECO:0000256" key="2">
    <source>
        <dbReference type="SAM" id="SignalP"/>
    </source>
</evidence>
<dbReference type="Gene3D" id="3.60.15.10">
    <property type="entry name" value="Ribonuclease Z/Hydroxyacylglutathione hydrolase-like"/>
    <property type="match status" value="1"/>
</dbReference>
<feature type="compositionally biased region" description="Acidic residues" evidence="1">
    <location>
        <begin position="40"/>
        <end position="56"/>
    </location>
</feature>
<dbReference type="PANTHER" id="PTHR30619">
    <property type="entry name" value="DNA INTERNALIZATION/COMPETENCE PROTEIN COMEC/REC2"/>
    <property type="match status" value="1"/>
</dbReference>
<accession>A0A2P8HBE4</accession>
<dbReference type="Gene3D" id="1.10.150.320">
    <property type="entry name" value="Photosystem II 12 kDa extrinsic protein"/>
    <property type="match status" value="1"/>
</dbReference>
<dbReference type="InterPro" id="IPR001279">
    <property type="entry name" value="Metallo-B-lactamas"/>
</dbReference>
<dbReference type="Pfam" id="PF12836">
    <property type="entry name" value="HHH_3"/>
    <property type="match status" value="1"/>
</dbReference>
<feature type="domain" description="Metallo-beta-lactamase" evidence="3">
    <location>
        <begin position="105"/>
        <end position="295"/>
    </location>
</feature>
<evidence type="ECO:0000256" key="1">
    <source>
        <dbReference type="SAM" id="MobiDB-lite"/>
    </source>
</evidence>
<keyword evidence="2" id="KW-0732">Signal</keyword>
<keyword evidence="5" id="KW-1185">Reference proteome</keyword>
<dbReference type="SUPFAM" id="SSF56281">
    <property type="entry name" value="Metallo-hydrolase/oxidoreductase"/>
    <property type="match status" value="1"/>
</dbReference>
<comment type="caution">
    <text evidence="4">The sequence shown here is derived from an EMBL/GenBank/DDBJ whole genome shotgun (WGS) entry which is preliminary data.</text>
</comment>
<evidence type="ECO:0000313" key="5">
    <source>
        <dbReference type="Proteomes" id="UP000242310"/>
    </source>
</evidence>
<feature type="compositionally biased region" description="Basic and acidic residues" evidence="1">
    <location>
        <begin position="65"/>
        <end position="78"/>
    </location>
</feature>
<organism evidence="4 5">
    <name type="scientific">Salsuginibacillus halophilus</name>
    <dbReference type="NCBI Taxonomy" id="517424"/>
    <lineage>
        <taxon>Bacteria</taxon>
        <taxon>Bacillati</taxon>
        <taxon>Bacillota</taxon>
        <taxon>Bacilli</taxon>
        <taxon>Bacillales</taxon>
        <taxon>Bacillaceae</taxon>
        <taxon>Salsuginibacillus</taxon>
    </lineage>
</organism>
<evidence type="ECO:0000259" key="3">
    <source>
        <dbReference type="SMART" id="SM00849"/>
    </source>
</evidence>
<feature type="compositionally biased region" description="Acidic residues" evidence="1">
    <location>
        <begin position="79"/>
        <end position="90"/>
    </location>
</feature>
<sequence length="433" mass="47455">MKNMKLLARTVVSTAIAAGLMACGTAADEKEAVEESSVYESDESDEEENEQDEGETSENTLNENEGPREESDDLKQEVDVQEDSNDEEETSEKSEAVVTFLNVDQGDATLIEGEDTTILIDAGRHDRDDVLPALQARDVTSLDVLIGTHPHADHIGQFESVLRELDVDEVWMSGDDHSTQTYEHALAAIDVYAERYEEPRAGDRYEIDPFDIEVFNPEQLTGDLHEGSVSFKVSHGDVDVVFTGDAEEETELDMIHRGHDLQADIFQLGHHGSSTSNIPQFLDEVAPEVAVYSAGADNQYGHPHDEVINSLQERSIETYGTDIHGDVEVTSNGASFEVSTSQSGNVFHVHDPQETSQATDSNYEDAKPSEQGCININEAGAQKLEDIIHIGEARAQSIKEHRPFQSVSGLDRIDGIGAGRLEEIQAEGTACVQ</sequence>
<dbReference type="Proteomes" id="UP000242310">
    <property type="component" value="Unassembled WGS sequence"/>
</dbReference>
<name>A0A2P8HBE4_9BACI</name>
<dbReference type="SUPFAM" id="SSF47781">
    <property type="entry name" value="RuvA domain 2-like"/>
    <property type="match status" value="1"/>
</dbReference>
<feature type="chain" id="PRO_5038464032" evidence="2">
    <location>
        <begin position="18"/>
        <end position="433"/>
    </location>
</feature>
<gene>
    <name evidence="4" type="ORF">B0H94_11013</name>
</gene>
<dbReference type="PROSITE" id="PS51257">
    <property type="entry name" value="PROKAR_LIPOPROTEIN"/>
    <property type="match status" value="1"/>
</dbReference>
<keyword evidence="4" id="KW-0378">Hydrolase</keyword>